<proteinExistence type="predicted"/>
<comment type="caution">
    <text evidence="1">The sequence shown here is derived from an EMBL/GenBank/DDBJ whole genome shotgun (WGS) entry which is preliminary data.</text>
</comment>
<keyword evidence="2" id="KW-1185">Reference proteome</keyword>
<gene>
    <name evidence="1" type="ORF">GCM10018781_07780</name>
</gene>
<sequence length="107" mass="11291">MEVSGYISEPERFPVAANKLDEGAGRLARADGGFGESDAAARRHGSWAVGEALGACAGRWEGETRRTVDAMKQLAEGLRATAANYGRQEDAVADQLRRAATLLEGNG</sequence>
<dbReference type="Proteomes" id="UP000617734">
    <property type="component" value="Unassembled WGS sequence"/>
</dbReference>
<dbReference type="Pfam" id="PF10824">
    <property type="entry name" value="T7SS_ESX_EspC"/>
    <property type="match status" value="1"/>
</dbReference>
<dbReference type="Gene3D" id="1.10.287.1060">
    <property type="entry name" value="ESAT-6-like"/>
    <property type="match status" value="1"/>
</dbReference>
<dbReference type="GO" id="GO:0009306">
    <property type="term" value="P:protein secretion"/>
    <property type="evidence" value="ECO:0007669"/>
    <property type="project" value="InterPro"/>
</dbReference>
<reference evidence="1" key="2">
    <citation type="submission" date="2020-09" db="EMBL/GenBank/DDBJ databases">
        <authorList>
            <person name="Sun Q."/>
            <person name="Ohkuma M."/>
        </authorList>
    </citation>
    <scope>NUCLEOTIDE SEQUENCE</scope>
    <source>
        <strain evidence="1">JCM 4646</strain>
    </source>
</reference>
<protein>
    <recommendedName>
        <fullName evidence="3">ESX-1 secretion-associated protein</fullName>
    </recommendedName>
</protein>
<reference evidence="1" key="1">
    <citation type="journal article" date="2014" name="Int. J. Syst. Evol. Microbiol.">
        <title>Complete genome sequence of Corynebacterium casei LMG S-19264T (=DSM 44701T), isolated from a smear-ripened cheese.</title>
        <authorList>
            <consortium name="US DOE Joint Genome Institute (JGI-PGF)"/>
            <person name="Walter F."/>
            <person name="Albersmeier A."/>
            <person name="Kalinowski J."/>
            <person name="Ruckert C."/>
        </authorList>
    </citation>
    <scope>NUCLEOTIDE SEQUENCE</scope>
    <source>
        <strain evidence="1">JCM 4646</strain>
    </source>
</reference>
<accession>A0A919KK54</accession>
<dbReference type="InterPro" id="IPR022536">
    <property type="entry name" value="EspC"/>
</dbReference>
<evidence type="ECO:0000313" key="2">
    <source>
        <dbReference type="Proteomes" id="UP000617734"/>
    </source>
</evidence>
<name>A0A919KK54_9ACTN</name>
<dbReference type="EMBL" id="BNBO01000002">
    <property type="protein sequence ID" value="GHH61412.1"/>
    <property type="molecule type" value="Genomic_DNA"/>
</dbReference>
<evidence type="ECO:0000313" key="1">
    <source>
        <dbReference type="EMBL" id="GHH61412.1"/>
    </source>
</evidence>
<evidence type="ECO:0008006" key="3">
    <source>
        <dbReference type="Google" id="ProtNLM"/>
    </source>
</evidence>
<organism evidence="1 2">
    <name type="scientific">Kitasatospora indigofera</name>
    <dbReference type="NCBI Taxonomy" id="67307"/>
    <lineage>
        <taxon>Bacteria</taxon>
        <taxon>Bacillati</taxon>
        <taxon>Actinomycetota</taxon>
        <taxon>Actinomycetes</taxon>
        <taxon>Kitasatosporales</taxon>
        <taxon>Streptomycetaceae</taxon>
        <taxon>Kitasatospora</taxon>
    </lineage>
</organism>
<dbReference type="AlphaFoldDB" id="A0A919KK54"/>